<dbReference type="Proteomes" id="UP000024376">
    <property type="component" value="Unassembled WGS sequence"/>
</dbReference>
<evidence type="ECO:0000256" key="3">
    <source>
        <dbReference type="ARBA" id="ARBA00040516"/>
    </source>
</evidence>
<evidence type="ECO:0000256" key="4">
    <source>
        <dbReference type="SAM" id="MobiDB-lite"/>
    </source>
</evidence>
<dbReference type="EMBL" id="KI911156">
    <property type="protein sequence ID" value="ETR99456.1"/>
    <property type="molecule type" value="Genomic_DNA"/>
</dbReference>
<evidence type="ECO:0000313" key="7">
    <source>
        <dbReference type="Proteomes" id="UP000024376"/>
    </source>
</evidence>
<dbReference type="Pfam" id="PF00175">
    <property type="entry name" value="NAD_binding_1"/>
    <property type="match status" value="1"/>
</dbReference>
<dbReference type="HOGENOM" id="CLU_003827_7_1_1"/>
<dbReference type="InterPro" id="IPR017927">
    <property type="entry name" value="FAD-bd_FR_type"/>
</dbReference>
<dbReference type="AlphaFoldDB" id="A0A024S5J2"/>
<evidence type="ECO:0000313" key="6">
    <source>
        <dbReference type="EMBL" id="ETR99456.1"/>
    </source>
</evidence>
<accession>A0A024S5J2</accession>
<feature type="domain" description="FAD-binding FR-type" evidence="5">
    <location>
        <begin position="27"/>
        <end position="137"/>
    </location>
</feature>
<protein>
    <recommendedName>
        <fullName evidence="3">Oxidoreductase NAD-binding domain-containing protein 1</fullName>
    </recommendedName>
</protein>
<dbReference type="Gene3D" id="2.40.30.10">
    <property type="entry name" value="Translation factors"/>
    <property type="match status" value="1"/>
</dbReference>
<dbReference type="OrthoDB" id="436496at2759"/>
<evidence type="ECO:0000259" key="5">
    <source>
        <dbReference type="PROSITE" id="PS51384"/>
    </source>
</evidence>
<dbReference type="CDD" id="cd00322">
    <property type="entry name" value="FNR_like"/>
    <property type="match status" value="1"/>
</dbReference>
<dbReference type="InterPro" id="IPR017938">
    <property type="entry name" value="Riboflavin_synthase-like_b-brl"/>
</dbReference>
<organism evidence="6 7">
    <name type="scientific">Hypocrea jecorina (strain ATCC 56765 / BCRC 32924 / NRRL 11460 / Rut C-30)</name>
    <name type="common">Trichoderma reesei</name>
    <dbReference type="NCBI Taxonomy" id="1344414"/>
    <lineage>
        <taxon>Eukaryota</taxon>
        <taxon>Fungi</taxon>
        <taxon>Dikarya</taxon>
        <taxon>Ascomycota</taxon>
        <taxon>Pezizomycotina</taxon>
        <taxon>Sordariomycetes</taxon>
        <taxon>Hypocreomycetidae</taxon>
        <taxon>Hypocreales</taxon>
        <taxon>Hypocreaceae</taxon>
        <taxon>Trichoderma</taxon>
    </lineage>
</organism>
<dbReference type="PANTHER" id="PTHR46505:SF1">
    <property type="entry name" value="OXIDOREDUCTASE NAD-BINDING DOMAIN-CONTAINING PROTEIN 1"/>
    <property type="match status" value="1"/>
</dbReference>
<dbReference type="PANTHER" id="PTHR46505">
    <property type="entry name" value="OXIDOREDUCTASE NAD-BINDING DOMAIN-CONTAINING PROTEIN 1"/>
    <property type="match status" value="1"/>
</dbReference>
<sequence length="298" mass="33006">MTSSEDGKKVARREGHLERTADEPRDADLHEVQLERIEQVNERVRLFRLRLLSGPVKFLPGQWLDTYIPGVPKAGGFTITSAPSSSSSSSSESPYFELAVQESPENEPAAWLWRPVGEILGERLRVRVGGRFVFPPLAPLAKKNDASDGLKRVVFVAGGVGVNPLVSMLSYIADNEQTTPFVDDVVFLYASKVPRSGNFSDILFLDRITRFFGEGKVKGRVKLGIGTDSAGAMRDMNGTRVEVQRRRITSADVAEAVGDGRDPGTVVYVCGPRVMTDELVERLAKFVDPRRVLTEKWW</sequence>
<dbReference type="GO" id="GO:0005739">
    <property type="term" value="C:mitochondrion"/>
    <property type="evidence" value="ECO:0007669"/>
    <property type="project" value="TreeGrafter"/>
</dbReference>
<dbReference type="SUPFAM" id="SSF52343">
    <property type="entry name" value="Ferredoxin reductase-like, C-terminal NADP-linked domain"/>
    <property type="match status" value="1"/>
</dbReference>
<dbReference type="InterPro" id="IPR039261">
    <property type="entry name" value="FNR_nucleotide-bd"/>
</dbReference>
<dbReference type="InterPro" id="IPR001433">
    <property type="entry name" value="OxRdtase_FAD/NAD-bd"/>
</dbReference>
<dbReference type="InterPro" id="IPR052128">
    <property type="entry name" value="Oxidoreductase_NAD-binding"/>
</dbReference>
<dbReference type="PROSITE" id="PS51384">
    <property type="entry name" value="FAD_FR"/>
    <property type="match status" value="1"/>
</dbReference>
<keyword evidence="1" id="KW-0560">Oxidoreductase</keyword>
<keyword evidence="2" id="KW-0520">NAD</keyword>
<evidence type="ECO:0000256" key="2">
    <source>
        <dbReference type="ARBA" id="ARBA00023027"/>
    </source>
</evidence>
<dbReference type="SUPFAM" id="SSF63380">
    <property type="entry name" value="Riboflavin synthase domain-like"/>
    <property type="match status" value="1"/>
</dbReference>
<proteinExistence type="predicted"/>
<reference evidence="7" key="1">
    <citation type="journal article" date="2013" name="Ind. Biotechnol.">
        <title>Comparative genomics analysis of Trichoderma reesei strains.</title>
        <authorList>
            <person name="Koike H."/>
            <person name="Aerts A."/>
            <person name="LaButti K."/>
            <person name="Grigoriev I.V."/>
            <person name="Baker S.E."/>
        </authorList>
    </citation>
    <scope>NUCLEOTIDE SEQUENCE [LARGE SCALE GENOMIC DNA]</scope>
    <source>
        <strain evidence="7">ATCC 56765 / BCRC 32924 / NRRL 11460 / Rut C-30</strain>
    </source>
</reference>
<dbReference type="KEGG" id="trr:M419DRAFT_132384"/>
<dbReference type="GO" id="GO:0016491">
    <property type="term" value="F:oxidoreductase activity"/>
    <property type="evidence" value="ECO:0007669"/>
    <property type="project" value="UniProtKB-KW"/>
</dbReference>
<evidence type="ECO:0000256" key="1">
    <source>
        <dbReference type="ARBA" id="ARBA00023002"/>
    </source>
</evidence>
<dbReference type="Gene3D" id="3.40.50.80">
    <property type="entry name" value="Nucleotide-binding domain of ferredoxin-NADP reductase (FNR) module"/>
    <property type="match status" value="1"/>
</dbReference>
<name>A0A024S5J2_HYPJR</name>
<gene>
    <name evidence="6" type="ORF">M419DRAFT_132384</name>
</gene>
<feature type="region of interest" description="Disordered" evidence="4">
    <location>
        <begin position="1"/>
        <end position="26"/>
    </location>
</feature>